<reference evidence="1 2" key="1">
    <citation type="submission" date="2014-10" db="EMBL/GenBank/DDBJ databases">
        <title>Draft genome sequence of Actinoplanes utahensis NRRL 12052.</title>
        <authorList>
            <person name="Velasco-Bucheli B."/>
            <person name="del Cerro C."/>
            <person name="Hormigo D."/>
            <person name="Garcia J.L."/>
            <person name="Acebal C."/>
            <person name="Arroyo M."/>
            <person name="de la Mata I."/>
        </authorList>
    </citation>
    <scope>NUCLEOTIDE SEQUENCE [LARGE SCALE GENOMIC DNA]</scope>
    <source>
        <strain evidence="1 2">NRRL 12052</strain>
    </source>
</reference>
<evidence type="ECO:0000313" key="1">
    <source>
        <dbReference type="EMBL" id="KHD74573.1"/>
    </source>
</evidence>
<dbReference type="Proteomes" id="UP000054537">
    <property type="component" value="Unassembled WGS sequence"/>
</dbReference>
<evidence type="ECO:0000313" key="2">
    <source>
        <dbReference type="Proteomes" id="UP000054537"/>
    </source>
</evidence>
<dbReference type="EMBL" id="JRTT01000041">
    <property type="protein sequence ID" value="KHD74573.1"/>
    <property type="molecule type" value="Genomic_DNA"/>
</dbReference>
<sequence length="111" mass="12786">MQRIEVTEDGFTLTVVEEARYSVFGNEVYPRRTSVTEQPWDDIYRIRLTKVDWWPEEPPRICLEVDLTYGEYFEVTEDAEGFGEAVAEICRQVGVPVPDWTAVPDGGLEIL</sequence>
<dbReference type="OrthoDB" id="3297187at2"/>
<gene>
    <name evidence="1" type="ORF">MB27_28125</name>
</gene>
<organism evidence="1 2">
    <name type="scientific">Actinoplanes utahensis</name>
    <dbReference type="NCBI Taxonomy" id="1869"/>
    <lineage>
        <taxon>Bacteria</taxon>
        <taxon>Bacillati</taxon>
        <taxon>Actinomycetota</taxon>
        <taxon>Actinomycetes</taxon>
        <taxon>Micromonosporales</taxon>
        <taxon>Micromonosporaceae</taxon>
        <taxon>Actinoplanes</taxon>
    </lineage>
</organism>
<keyword evidence="2" id="KW-1185">Reference proteome</keyword>
<name>A0A0A6UHJ7_ACTUT</name>
<dbReference type="RefSeq" id="WP_043529269.1">
    <property type="nucleotide sequence ID" value="NZ_BAABKU010000046.1"/>
</dbReference>
<comment type="caution">
    <text evidence="1">The sequence shown here is derived from an EMBL/GenBank/DDBJ whole genome shotgun (WGS) entry which is preliminary data.</text>
</comment>
<dbReference type="AlphaFoldDB" id="A0A0A6UHJ7"/>
<accession>A0A0A6UHJ7</accession>
<proteinExistence type="predicted"/>
<protein>
    <submittedName>
        <fullName evidence="1">Uncharacterized protein</fullName>
    </submittedName>
</protein>